<sequence>MEWCDKLRRVWNGIALRLGIRKRERAKTNPSGIVFTGLGALHILISAPVDHPCLVGMTMRKDFSNNSYPHHIASRGRGSSLFHNDQGFHVTALSNEGCL</sequence>
<keyword evidence="2" id="KW-1185">Reference proteome</keyword>
<dbReference type="Proteomes" id="UP001314170">
    <property type="component" value="Unassembled WGS sequence"/>
</dbReference>
<evidence type="ECO:0000313" key="1">
    <source>
        <dbReference type="EMBL" id="CAK7347449.1"/>
    </source>
</evidence>
<evidence type="ECO:0000313" key="2">
    <source>
        <dbReference type="Proteomes" id="UP001314170"/>
    </source>
</evidence>
<name>A0AAV1SC80_9ROSI</name>
<dbReference type="AlphaFoldDB" id="A0AAV1SC80"/>
<proteinExistence type="predicted"/>
<accession>A0AAV1SC80</accession>
<dbReference type="EMBL" id="CAWUPB010001173">
    <property type="protein sequence ID" value="CAK7347449.1"/>
    <property type="molecule type" value="Genomic_DNA"/>
</dbReference>
<gene>
    <name evidence="1" type="ORF">DCAF_LOCUS20136</name>
</gene>
<protein>
    <submittedName>
        <fullName evidence="1">Uncharacterized protein</fullName>
    </submittedName>
</protein>
<comment type="caution">
    <text evidence="1">The sequence shown here is derived from an EMBL/GenBank/DDBJ whole genome shotgun (WGS) entry which is preliminary data.</text>
</comment>
<reference evidence="1 2" key="1">
    <citation type="submission" date="2024-01" db="EMBL/GenBank/DDBJ databases">
        <authorList>
            <person name="Waweru B."/>
        </authorList>
    </citation>
    <scope>NUCLEOTIDE SEQUENCE [LARGE SCALE GENOMIC DNA]</scope>
</reference>
<organism evidence="1 2">
    <name type="scientific">Dovyalis caffra</name>
    <dbReference type="NCBI Taxonomy" id="77055"/>
    <lineage>
        <taxon>Eukaryota</taxon>
        <taxon>Viridiplantae</taxon>
        <taxon>Streptophyta</taxon>
        <taxon>Embryophyta</taxon>
        <taxon>Tracheophyta</taxon>
        <taxon>Spermatophyta</taxon>
        <taxon>Magnoliopsida</taxon>
        <taxon>eudicotyledons</taxon>
        <taxon>Gunneridae</taxon>
        <taxon>Pentapetalae</taxon>
        <taxon>rosids</taxon>
        <taxon>fabids</taxon>
        <taxon>Malpighiales</taxon>
        <taxon>Salicaceae</taxon>
        <taxon>Flacourtieae</taxon>
        <taxon>Dovyalis</taxon>
    </lineage>
</organism>